<gene>
    <name evidence="1" type="ORF">PXEA_LOCUS1291</name>
</gene>
<reference evidence="1" key="1">
    <citation type="submission" date="2018-11" db="EMBL/GenBank/DDBJ databases">
        <authorList>
            <consortium name="Pathogen Informatics"/>
        </authorList>
    </citation>
    <scope>NUCLEOTIDE SEQUENCE</scope>
</reference>
<name>A0A448WBS5_9PLAT</name>
<evidence type="ECO:0000313" key="1">
    <source>
        <dbReference type="EMBL" id="VEL07851.1"/>
    </source>
</evidence>
<dbReference type="AlphaFoldDB" id="A0A448WBS5"/>
<dbReference type="Proteomes" id="UP000784294">
    <property type="component" value="Unassembled WGS sequence"/>
</dbReference>
<proteinExistence type="predicted"/>
<evidence type="ECO:0000313" key="2">
    <source>
        <dbReference type="Proteomes" id="UP000784294"/>
    </source>
</evidence>
<protein>
    <submittedName>
        <fullName evidence="1">Uncharacterized protein</fullName>
    </submittedName>
</protein>
<dbReference type="OrthoDB" id="372624at2759"/>
<sequence length="508" mass="56094">MLCLLGHAAGTDLRTYELKISEEEASLSRHSRLFDYTSIPAPWRRKAEETANLPDWCLADVFIRIRQIIGRPHDAGLPVTSIEPPGTRIHSIKQRQNDRLRSHLVAGQRASMQLWHVARTHYSELNELLPSLLCSKERVIASTPRILVPSTRLFSSPRAEYPTLSIWPMPSLMSLSFSSALLPVSSNGSYLEASLTRANFILYRHSPSARWLCRLPHIHLNLVYQANVDHYRAPLTRLIQGSGKFAGLDNLLRQLIGCNDPLDSCSITSLSSSTITGISTIDNHAIDSTSRPFHHLNVPETQSQCLIEPSDSVQLGLTHAPSLSPHLRYPSPRLPSAPCTEATALLPHSSSLSSTNELHTPSILVVPSVKARPPRCIFFIAHQARLLALVHAYLRASPRTRHLPIWRLPALAAHRAAQLVEMINAFPCPLPYASTALLSANSFYSGTTDVVSMPRISAASTLLCLLHARTPDTALAGLRAGPDTCVIILDADWRPGLQDALRAKYAFF</sequence>
<keyword evidence="2" id="KW-1185">Reference proteome</keyword>
<accession>A0A448WBS5</accession>
<dbReference type="EMBL" id="CAAALY010002587">
    <property type="protein sequence ID" value="VEL07851.1"/>
    <property type="molecule type" value="Genomic_DNA"/>
</dbReference>
<organism evidence="1 2">
    <name type="scientific">Protopolystoma xenopodis</name>
    <dbReference type="NCBI Taxonomy" id="117903"/>
    <lineage>
        <taxon>Eukaryota</taxon>
        <taxon>Metazoa</taxon>
        <taxon>Spiralia</taxon>
        <taxon>Lophotrochozoa</taxon>
        <taxon>Platyhelminthes</taxon>
        <taxon>Monogenea</taxon>
        <taxon>Polyopisthocotylea</taxon>
        <taxon>Polystomatidea</taxon>
        <taxon>Polystomatidae</taxon>
        <taxon>Protopolystoma</taxon>
    </lineage>
</organism>
<comment type="caution">
    <text evidence="1">The sequence shown here is derived from an EMBL/GenBank/DDBJ whole genome shotgun (WGS) entry which is preliminary data.</text>
</comment>